<evidence type="ECO:0008006" key="4">
    <source>
        <dbReference type="Google" id="ProtNLM"/>
    </source>
</evidence>
<proteinExistence type="predicted"/>
<dbReference type="EMBL" id="BTGB01000009">
    <property type="protein sequence ID" value="GMM47656.1"/>
    <property type="molecule type" value="Genomic_DNA"/>
</dbReference>
<comment type="caution">
    <text evidence="2">The sequence shown here is derived from an EMBL/GenBank/DDBJ whole genome shotgun (WGS) entry which is preliminary data.</text>
</comment>
<dbReference type="Proteomes" id="UP001378960">
    <property type="component" value="Unassembled WGS sequence"/>
</dbReference>
<evidence type="ECO:0000313" key="3">
    <source>
        <dbReference type="Proteomes" id="UP001378960"/>
    </source>
</evidence>
<organism evidence="2 3">
    <name type="scientific">Pichia kluyveri</name>
    <name type="common">Yeast</name>
    <dbReference type="NCBI Taxonomy" id="36015"/>
    <lineage>
        <taxon>Eukaryota</taxon>
        <taxon>Fungi</taxon>
        <taxon>Dikarya</taxon>
        <taxon>Ascomycota</taxon>
        <taxon>Saccharomycotina</taxon>
        <taxon>Pichiomycetes</taxon>
        <taxon>Pichiales</taxon>
        <taxon>Pichiaceae</taxon>
        <taxon>Pichia</taxon>
    </lineage>
</organism>
<evidence type="ECO:0000313" key="2">
    <source>
        <dbReference type="EMBL" id="GMM47656.1"/>
    </source>
</evidence>
<reference evidence="2 3" key="1">
    <citation type="journal article" date="2023" name="Elife">
        <title>Identification of key yeast species and microbe-microbe interactions impacting larval growth of Drosophila in the wild.</title>
        <authorList>
            <person name="Mure A."/>
            <person name="Sugiura Y."/>
            <person name="Maeda R."/>
            <person name="Honda K."/>
            <person name="Sakurai N."/>
            <person name="Takahashi Y."/>
            <person name="Watada M."/>
            <person name="Katoh T."/>
            <person name="Gotoh A."/>
            <person name="Gotoh Y."/>
            <person name="Taniguchi I."/>
            <person name="Nakamura K."/>
            <person name="Hayashi T."/>
            <person name="Katayama T."/>
            <person name="Uemura T."/>
            <person name="Hattori Y."/>
        </authorList>
    </citation>
    <scope>NUCLEOTIDE SEQUENCE [LARGE SCALE GENOMIC DNA]</scope>
    <source>
        <strain evidence="2 3">PK-24</strain>
    </source>
</reference>
<keyword evidence="3" id="KW-1185">Reference proteome</keyword>
<accession>A0AAV5R7Z8</accession>
<gene>
    <name evidence="2" type="ORF">DAPK24_042540</name>
</gene>
<feature type="region of interest" description="Disordered" evidence="1">
    <location>
        <begin position="355"/>
        <end position="375"/>
    </location>
</feature>
<name>A0AAV5R7Z8_PICKL</name>
<protein>
    <recommendedName>
        <fullName evidence="4">F-box domain-containing protein</fullName>
    </recommendedName>
</protein>
<dbReference type="AlphaFoldDB" id="A0AAV5R7Z8"/>
<sequence length="393" mass="46829">MSIGLLNLPTEILQKVFNQVPNELKSTCRTFIVMYNNYYFNLFIKRFGIKTIKEIENNEKLIKSLKRYIKSFDYWRGTIRKIICNHYRLEDINGIESEFIRDSWKLIYGIFMNRRIFLEYEDYQFNYNYNNNNQNLNIDKSIKLTTGLYNLSCGIIIKNFNSMSSTKITIINETNNNEIIHEFQPATNFSELVPHNKFVLMDMGDFEIRKRIFEIDEGEDGEEIYDPMVNIRVIVTENGEMLKSAFIICYLDINAYQLKDIIIDKANGKMECKFDKYWIAWWIDNQIPNPDNVVDKLLKNVYKNVDKGEGGEDEDDEDEDIDVGFSEKFYSCVNEEGEKLRREWKFRNQIDRRKFEENNNNNNNNNDDDDDDDDDKVLLNEPIKWKMSTILEI</sequence>
<evidence type="ECO:0000256" key="1">
    <source>
        <dbReference type="SAM" id="MobiDB-lite"/>
    </source>
</evidence>
<feature type="compositionally biased region" description="Acidic residues" evidence="1">
    <location>
        <begin position="366"/>
        <end position="375"/>
    </location>
</feature>